<protein>
    <submittedName>
        <fullName evidence="11">Acetylornithine deacetylase</fullName>
        <ecNumber evidence="11">3.5.1.16</ecNumber>
    </submittedName>
</protein>
<dbReference type="Proteomes" id="UP000693972">
    <property type="component" value="Unassembled WGS sequence"/>
</dbReference>
<dbReference type="EMBL" id="JAIMBW010000001">
    <property type="protein sequence ID" value="MBY4893089.1"/>
    <property type="molecule type" value="Genomic_DNA"/>
</dbReference>
<keyword evidence="3" id="KW-0963">Cytoplasm</keyword>
<keyword evidence="6" id="KW-0479">Metal-binding</keyword>
<name>A0A975YHQ6_9RHOB</name>
<evidence type="ECO:0000256" key="6">
    <source>
        <dbReference type="ARBA" id="ARBA00022723"/>
    </source>
</evidence>
<dbReference type="InterPro" id="IPR050072">
    <property type="entry name" value="Peptidase_M20A"/>
</dbReference>
<dbReference type="PROSITE" id="PS00759">
    <property type="entry name" value="ARGE_DAPE_CPG2_2"/>
    <property type="match status" value="1"/>
</dbReference>
<keyword evidence="9" id="KW-0170">Cobalt</keyword>
<dbReference type="Pfam" id="PF07687">
    <property type="entry name" value="M20_dimer"/>
    <property type="match status" value="1"/>
</dbReference>
<keyword evidence="12" id="KW-1185">Reference proteome</keyword>
<evidence type="ECO:0000256" key="2">
    <source>
        <dbReference type="ARBA" id="ARBA00005691"/>
    </source>
</evidence>
<dbReference type="GO" id="GO:0046872">
    <property type="term" value="F:metal ion binding"/>
    <property type="evidence" value="ECO:0007669"/>
    <property type="project" value="UniProtKB-KW"/>
</dbReference>
<keyword evidence="4" id="KW-0055">Arginine biosynthesis</keyword>
<evidence type="ECO:0000256" key="8">
    <source>
        <dbReference type="ARBA" id="ARBA00022833"/>
    </source>
</evidence>
<evidence type="ECO:0000259" key="10">
    <source>
        <dbReference type="Pfam" id="PF07687"/>
    </source>
</evidence>
<dbReference type="SUPFAM" id="SSF55031">
    <property type="entry name" value="Bacterial exopeptidase dimerisation domain"/>
    <property type="match status" value="1"/>
</dbReference>
<dbReference type="PANTHER" id="PTHR43808">
    <property type="entry name" value="ACETYLORNITHINE DEACETYLASE"/>
    <property type="match status" value="1"/>
</dbReference>
<feature type="domain" description="Peptidase M20 dimerisation" evidence="10">
    <location>
        <begin position="172"/>
        <end position="280"/>
    </location>
</feature>
<dbReference type="CDD" id="cd03894">
    <property type="entry name" value="M20_ArgE"/>
    <property type="match status" value="1"/>
</dbReference>
<dbReference type="EC" id="3.5.1.16" evidence="11"/>
<dbReference type="Gene3D" id="3.40.630.10">
    <property type="entry name" value="Zn peptidases"/>
    <property type="match status" value="1"/>
</dbReference>
<sequence length="383" mass="40990">MTQVLSPRDLLSKLVAFPTVSRDSNLELVDWVADYLASHGIESARDMDATGQKASLFAHVGPEVDGGIVLSGHTDVVPVDGQAWDTDPFWVTEKDGKLYGRGTCDMKGFDALAIWGVVEAKRRGVSRPLQLALSRDEEIGCVGAPPMIEAMAGLPRASFAIIGEPTDMGIINGHKGGTGFDLHFRGYEVHSSLAYKGVSAVMESARLIQWANEVNEASAAAADPASPFDPPYSTLHVGVIEGGTAHNITAKDCMFVLSLRALPTESIAEWRDKILAEIARIEAGMKAVRPEAEIRVTPRWDVPGLRAEPDGEAEQMVRKLTGLNSSGVVSFGTEAGQFQAAGYSAVVCGPGSIEQAHQANEFITVDQFQQGEAFIEKLLSEVA</sequence>
<dbReference type="InterPro" id="IPR002933">
    <property type="entry name" value="Peptidase_M20"/>
</dbReference>
<evidence type="ECO:0000256" key="5">
    <source>
        <dbReference type="ARBA" id="ARBA00022605"/>
    </source>
</evidence>
<evidence type="ECO:0000256" key="4">
    <source>
        <dbReference type="ARBA" id="ARBA00022571"/>
    </source>
</evidence>
<gene>
    <name evidence="11" type="primary">argE</name>
    <name evidence="11" type="ORF">KUL25_09965</name>
</gene>
<dbReference type="InterPro" id="IPR036264">
    <property type="entry name" value="Bact_exopeptidase_dim_dom"/>
</dbReference>
<keyword evidence="5" id="KW-0028">Amino-acid biosynthesis</keyword>
<evidence type="ECO:0000256" key="9">
    <source>
        <dbReference type="ARBA" id="ARBA00023285"/>
    </source>
</evidence>
<reference evidence="11 12" key="1">
    <citation type="submission" date="2021-07" db="EMBL/GenBank/DDBJ databases">
        <title>Karlodiniumbacter phycospheric gen. nov., sp. nov., a phycosphere bacterium isolated from karlodinium veneficum.</title>
        <authorList>
            <person name="Peng Y."/>
            <person name="Jiang L."/>
            <person name="Lee J."/>
        </authorList>
    </citation>
    <scope>NUCLEOTIDE SEQUENCE</scope>
    <source>
        <strain evidence="11 12">N5</strain>
    </source>
</reference>
<keyword evidence="8" id="KW-0862">Zinc</keyword>
<dbReference type="Gene3D" id="3.30.70.360">
    <property type="match status" value="1"/>
</dbReference>
<comment type="cofactor">
    <cofactor evidence="1">
        <name>Zn(2+)</name>
        <dbReference type="ChEBI" id="CHEBI:29105"/>
    </cofactor>
</comment>
<dbReference type="Pfam" id="PF01546">
    <property type="entry name" value="Peptidase_M20"/>
    <property type="match status" value="1"/>
</dbReference>
<proteinExistence type="inferred from homology"/>
<dbReference type="GO" id="GO:0006526">
    <property type="term" value="P:L-arginine biosynthetic process"/>
    <property type="evidence" value="ECO:0007669"/>
    <property type="project" value="UniProtKB-KW"/>
</dbReference>
<evidence type="ECO:0000256" key="3">
    <source>
        <dbReference type="ARBA" id="ARBA00022490"/>
    </source>
</evidence>
<dbReference type="InterPro" id="IPR010169">
    <property type="entry name" value="AcOrn-deacetyl"/>
</dbReference>
<dbReference type="InterPro" id="IPR001261">
    <property type="entry name" value="ArgE/DapE_CS"/>
</dbReference>
<evidence type="ECO:0000256" key="1">
    <source>
        <dbReference type="ARBA" id="ARBA00001947"/>
    </source>
</evidence>
<comment type="similarity">
    <text evidence="2">Belongs to the peptidase M20A family. ArgE subfamily.</text>
</comment>
<keyword evidence="7 11" id="KW-0378">Hydrolase</keyword>
<dbReference type="NCBIfam" id="NF005710">
    <property type="entry name" value="PRK07522.1"/>
    <property type="match status" value="1"/>
</dbReference>
<dbReference type="GO" id="GO:0008777">
    <property type="term" value="F:acetylornithine deacetylase activity"/>
    <property type="evidence" value="ECO:0007669"/>
    <property type="project" value="UniProtKB-EC"/>
</dbReference>
<dbReference type="RefSeq" id="WP_257892822.1">
    <property type="nucleotide sequence ID" value="NZ_JAIMBW010000001.1"/>
</dbReference>
<dbReference type="PANTHER" id="PTHR43808:SF31">
    <property type="entry name" value="N-ACETYL-L-CITRULLINE DEACETYLASE"/>
    <property type="match status" value="1"/>
</dbReference>
<dbReference type="NCBIfam" id="TIGR01892">
    <property type="entry name" value="AcOrn-deacetyl"/>
    <property type="match status" value="1"/>
</dbReference>
<dbReference type="EMBL" id="CP078073">
    <property type="protein sequence ID" value="QXL89798.1"/>
    <property type="molecule type" value="Genomic_DNA"/>
</dbReference>
<organism evidence="11">
    <name type="scientific">Gymnodinialimonas phycosphaerae</name>
    <dbReference type="NCBI Taxonomy" id="2841589"/>
    <lineage>
        <taxon>Bacteria</taxon>
        <taxon>Pseudomonadati</taxon>
        <taxon>Pseudomonadota</taxon>
        <taxon>Alphaproteobacteria</taxon>
        <taxon>Rhodobacterales</taxon>
        <taxon>Paracoccaceae</taxon>
        <taxon>Gymnodinialimonas</taxon>
    </lineage>
</organism>
<evidence type="ECO:0000313" key="12">
    <source>
        <dbReference type="Proteomes" id="UP000693972"/>
    </source>
</evidence>
<dbReference type="SUPFAM" id="SSF53187">
    <property type="entry name" value="Zn-dependent exopeptidases"/>
    <property type="match status" value="1"/>
</dbReference>
<dbReference type="InterPro" id="IPR011650">
    <property type="entry name" value="Peptidase_M20_dimer"/>
</dbReference>
<dbReference type="AlphaFoldDB" id="A0A975YHQ6"/>
<evidence type="ECO:0000256" key="7">
    <source>
        <dbReference type="ARBA" id="ARBA00022801"/>
    </source>
</evidence>
<evidence type="ECO:0000313" key="11">
    <source>
        <dbReference type="EMBL" id="QXL89798.1"/>
    </source>
</evidence>
<accession>A0A975YHQ6</accession>